<accession>V6LW69</accession>
<dbReference type="InterPro" id="IPR006212">
    <property type="entry name" value="Furin_repeat"/>
</dbReference>
<organism evidence="3">
    <name type="scientific">Spironucleus salmonicida</name>
    <dbReference type="NCBI Taxonomy" id="348837"/>
    <lineage>
        <taxon>Eukaryota</taxon>
        <taxon>Metamonada</taxon>
        <taxon>Diplomonadida</taxon>
        <taxon>Hexamitidae</taxon>
        <taxon>Hexamitinae</taxon>
        <taxon>Spironucleus</taxon>
    </lineage>
</organism>
<dbReference type="VEuPathDB" id="GiardiaDB:SS50377_21374"/>
<dbReference type="EMBL" id="KI546015">
    <property type="protein sequence ID" value="EST47956.1"/>
    <property type="molecule type" value="Genomic_DNA"/>
</dbReference>
<feature type="domain" description="EGF-like" evidence="2">
    <location>
        <begin position="181"/>
        <end position="215"/>
    </location>
</feature>
<feature type="transmembrane region" description="Helical" evidence="1">
    <location>
        <begin position="775"/>
        <end position="798"/>
    </location>
</feature>
<name>V6LW69_9EUKA</name>
<dbReference type="InterPro" id="IPR052798">
    <property type="entry name" value="Giardia_VSA"/>
</dbReference>
<dbReference type="PANTHER" id="PTHR23275:SF100">
    <property type="entry name" value="EGF-LIKE DOMAIN-CONTAINING PROTEIN"/>
    <property type="match status" value="1"/>
</dbReference>
<feature type="domain" description="EGF-like" evidence="2">
    <location>
        <begin position="79"/>
        <end position="109"/>
    </location>
</feature>
<proteinExistence type="predicted"/>
<sequence>MGAAGSCSDESNKCGSPYYCPLDHHESTACLLCNPSQPVGTSCQCGKKYTIHPNCAGCNGEDCIACTQNFFLLNSKCEACIANCTTCSSNTTCDSCFAGYFANASKVCQKCSENCQTCSTETSCLTCFPNQFLTPEKSCHFCAKNCEKCQVLTACDVCKDGYFPAAVGCEKCGEAMKIGDECQCAAVKIANCVQCAGAKCATCKMGYKLILGTCVPDQCQVDKNCQIYEFCDVSATKPNACRSCSKLCKTCSGADDHCTSCQEGQFLAENTCQPCDFGTPAGFSCNCGTIMAANCGKCLDDACASCIDGFIMRAAVCVPCAQDQIQAASCTCHGQVIAGCVSCSAKGCDACKPNFKLIDNACLPNECQNTVDCKSGEFCLESPVQVNHCVSCGENCAVCQNADICTRCQSGFFRDSQSACAPCARDIQMGGGCQCGELEISNCAECGADTCKACRDKYDLRGGACIANECQDDSECGDGNFCRIRASGHKCAKCGKSCQSCKKSATNCTSCNSGQSLIGGVCDRCRFDSPAGTACNCSGKLAPNCGFCEKQNCLICANNFFLDGSVCAPCSDNRPIGSLCTCSGLDTENCALCGTNSCAKCVVGSKMIDGECRSDECGNSRVCEAGKYCQQFVDKINVCLECDVECQTCTMVGSCDLCSSGYFKTAQNCVLCDKIQNEECNCGEMMLKSCRMCEKDKCIQCAVGNSVREGVCVSCAELVEGEKCDCGLKQINCIKCGQENQCSVCHDGHILIKGKCVSCADNPQLCVNKISSNTIIFIVIGIIGGITLTFGAAVFVIIARKRKSNVNPDYDTTLLNQSNNSSSQLF</sequence>
<keyword evidence="1" id="KW-0812">Transmembrane</keyword>
<dbReference type="SUPFAM" id="SSF57184">
    <property type="entry name" value="Growth factor receptor domain"/>
    <property type="match status" value="6"/>
</dbReference>
<feature type="domain" description="EGF-like" evidence="2">
    <location>
        <begin position="725"/>
        <end position="757"/>
    </location>
</feature>
<reference evidence="3" key="1">
    <citation type="journal article" date="2014" name="PLoS Genet.">
        <title>The Genome of Spironucleus salmonicida Highlights a Fish Pathogen Adapted to Fluctuating Environments.</title>
        <authorList>
            <person name="Xu F."/>
            <person name="Jerlstrom-Hultqvist J."/>
            <person name="Einarsson E."/>
            <person name="Astvaldsson A."/>
            <person name="Svard S.G."/>
            <person name="Andersson J.O."/>
        </authorList>
    </citation>
    <scope>NUCLEOTIDE SEQUENCE</scope>
</reference>
<gene>
    <name evidence="3" type="ORF">SS50377_11941</name>
</gene>
<dbReference type="InterPro" id="IPR009030">
    <property type="entry name" value="Growth_fac_rcpt_cys_sf"/>
</dbReference>
<feature type="domain" description="EGF-like" evidence="2">
    <location>
        <begin position="110"/>
        <end position="140"/>
    </location>
</feature>
<feature type="domain" description="EGF-like" evidence="2">
    <location>
        <begin position="243"/>
        <end position="273"/>
    </location>
</feature>
<keyword evidence="1" id="KW-0472">Membrane</keyword>
<dbReference type="PANTHER" id="PTHR23275">
    <property type="entry name" value="CABRIOLET.-RELATED"/>
    <property type="match status" value="1"/>
</dbReference>
<evidence type="ECO:0000256" key="1">
    <source>
        <dbReference type="SAM" id="Phobius"/>
    </source>
</evidence>
<feature type="domain" description="EGF-like" evidence="2">
    <location>
        <begin position="297"/>
        <end position="331"/>
    </location>
</feature>
<feature type="domain" description="EGF-like" evidence="2">
    <location>
        <begin position="141"/>
        <end position="170"/>
    </location>
</feature>
<feature type="domain" description="EGF-like" evidence="2">
    <location>
        <begin position="391"/>
        <end position="421"/>
    </location>
</feature>
<evidence type="ECO:0000259" key="2">
    <source>
        <dbReference type="SMART" id="SM00181"/>
    </source>
</evidence>
<dbReference type="SMART" id="SM00181">
    <property type="entry name" value="EGF"/>
    <property type="match status" value="9"/>
</dbReference>
<feature type="domain" description="EGF-like" evidence="2">
    <location>
        <begin position="641"/>
        <end position="670"/>
    </location>
</feature>
<dbReference type="SMART" id="SM00261">
    <property type="entry name" value="FU"/>
    <property type="match status" value="12"/>
</dbReference>
<protein>
    <submittedName>
        <fullName evidence="3">Cysteine-rich membrane protein 2</fullName>
    </submittedName>
</protein>
<evidence type="ECO:0000313" key="3">
    <source>
        <dbReference type="EMBL" id="EST47956.1"/>
    </source>
</evidence>
<dbReference type="AlphaFoldDB" id="V6LW69"/>
<keyword evidence="1" id="KW-1133">Transmembrane helix</keyword>
<dbReference type="InterPro" id="IPR000742">
    <property type="entry name" value="EGF"/>
</dbReference>